<evidence type="ECO:0000313" key="2">
    <source>
        <dbReference type="EMBL" id="RZR75073.1"/>
    </source>
</evidence>
<feature type="compositionally biased region" description="Low complexity" evidence="1">
    <location>
        <begin position="114"/>
        <end position="126"/>
    </location>
</feature>
<dbReference type="Proteomes" id="UP000290560">
    <property type="component" value="Unassembled WGS sequence"/>
</dbReference>
<organism evidence="2">
    <name type="scientific">Ensete ventricosum</name>
    <name type="common">Abyssinian banana</name>
    <name type="synonym">Musa ensete</name>
    <dbReference type="NCBI Taxonomy" id="4639"/>
    <lineage>
        <taxon>Eukaryota</taxon>
        <taxon>Viridiplantae</taxon>
        <taxon>Streptophyta</taxon>
        <taxon>Embryophyta</taxon>
        <taxon>Tracheophyta</taxon>
        <taxon>Spermatophyta</taxon>
        <taxon>Magnoliopsida</taxon>
        <taxon>Liliopsida</taxon>
        <taxon>Zingiberales</taxon>
        <taxon>Musaceae</taxon>
        <taxon>Ensete</taxon>
    </lineage>
</organism>
<evidence type="ECO:0000256" key="1">
    <source>
        <dbReference type="SAM" id="MobiDB-lite"/>
    </source>
</evidence>
<feature type="region of interest" description="Disordered" evidence="1">
    <location>
        <begin position="114"/>
        <end position="147"/>
    </location>
</feature>
<gene>
    <name evidence="2" type="ORF">BHM03_00048899</name>
</gene>
<protein>
    <submittedName>
        <fullName evidence="2">Uncharacterized protein</fullName>
    </submittedName>
</protein>
<reference evidence="2" key="1">
    <citation type="journal article" date="2018" name="Data Brief">
        <title>Genome sequence data from 17 accessions of Ensete ventricosum, a staple food crop for millions in Ethiopia.</title>
        <authorList>
            <person name="Yemataw Z."/>
            <person name="Muzemil S."/>
            <person name="Ambachew D."/>
            <person name="Tripathi L."/>
            <person name="Tesfaye K."/>
            <person name="Chala A."/>
            <person name="Farbos A."/>
            <person name="O'Neill P."/>
            <person name="Moore K."/>
            <person name="Grant M."/>
            <person name="Studholme D.J."/>
        </authorList>
    </citation>
    <scope>NUCLEOTIDE SEQUENCE [LARGE SCALE GENOMIC DNA]</scope>
    <source>
        <tissue evidence="2">Leaf</tissue>
    </source>
</reference>
<sequence length="147" mass="15664">MWGRSCTLVRALASPTIYTHESFFVFFLQNLIRYQDPPIGSGSHCGVEGADEETNAATELVALAGMGPKLEDFLGGPLGRYSGGDDAPGAEGVYDSDLKTIAAGFLRGHPAEQQELQAAKEAAPPAESRKAAETFGQRTSIYRGVTR</sequence>
<dbReference type="AlphaFoldDB" id="A0A445MLH9"/>
<name>A0A445MLH9_ENSVE</name>
<proteinExistence type="predicted"/>
<accession>A0A445MLH9</accession>
<dbReference type="EMBL" id="KV876529">
    <property type="protein sequence ID" value="RZR75073.1"/>
    <property type="molecule type" value="Genomic_DNA"/>
</dbReference>